<evidence type="ECO:0000259" key="3">
    <source>
        <dbReference type="PROSITE" id="PS51737"/>
    </source>
</evidence>
<dbReference type="InterPro" id="IPR036162">
    <property type="entry name" value="Resolvase-like_N_sf"/>
</dbReference>
<keyword evidence="2" id="KW-0233">DNA recombination</keyword>
<feature type="domain" description="Recombinase" evidence="3">
    <location>
        <begin position="175"/>
        <end position="312"/>
    </location>
</feature>
<dbReference type="Pfam" id="PF07508">
    <property type="entry name" value="Recombinase"/>
    <property type="match status" value="1"/>
</dbReference>
<dbReference type="InterPro" id="IPR050639">
    <property type="entry name" value="SSR_resolvase"/>
</dbReference>
<dbReference type="Proteomes" id="UP001592531">
    <property type="component" value="Unassembled WGS sequence"/>
</dbReference>
<proteinExistence type="predicted"/>
<dbReference type="InterPro" id="IPR038109">
    <property type="entry name" value="DNA_bind_recomb_sf"/>
</dbReference>
<dbReference type="SUPFAM" id="SSF53041">
    <property type="entry name" value="Resolvase-like"/>
    <property type="match status" value="1"/>
</dbReference>
<dbReference type="InterPro" id="IPR006119">
    <property type="entry name" value="Resolv_N"/>
</dbReference>
<accession>A0ABV6W4H9</accession>
<dbReference type="Gene3D" id="3.90.1750.20">
    <property type="entry name" value="Putative Large Serine Recombinase, Chain B, Domain 2"/>
    <property type="match status" value="1"/>
</dbReference>
<dbReference type="Gene3D" id="3.40.50.1390">
    <property type="entry name" value="Resolvase, N-terminal catalytic domain"/>
    <property type="match status" value="1"/>
</dbReference>
<dbReference type="RefSeq" id="WP_380542809.1">
    <property type="nucleotide sequence ID" value="NZ_JBHFAB010000030.1"/>
</dbReference>
<organism evidence="4 5">
    <name type="scientific">Streptacidiphilus cavernicola</name>
    <dbReference type="NCBI Taxonomy" id="3342716"/>
    <lineage>
        <taxon>Bacteria</taxon>
        <taxon>Bacillati</taxon>
        <taxon>Actinomycetota</taxon>
        <taxon>Actinomycetes</taxon>
        <taxon>Kitasatosporales</taxon>
        <taxon>Streptomycetaceae</taxon>
        <taxon>Streptacidiphilus</taxon>
    </lineage>
</organism>
<reference evidence="4 5" key="1">
    <citation type="submission" date="2024-09" db="EMBL/GenBank/DDBJ databases">
        <authorList>
            <person name="Lee S.D."/>
        </authorList>
    </citation>
    <scope>NUCLEOTIDE SEQUENCE [LARGE SCALE GENOMIC DNA]</scope>
    <source>
        <strain evidence="4 5">N8-3</strain>
    </source>
</reference>
<name>A0ABV6W4H9_9ACTN</name>
<evidence type="ECO:0000256" key="1">
    <source>
        <dbReference type="ARBA" id="ARBA00023125"/>
    </source>
</evidence>
<sequence length="528" mass="58663">MAPIAARGIVAHNPQTPLVPVIGYIRVSAWFEEKISDELQKAAIEESCRRKGRTVVRWIIDLDATGRNFKRRIMEAISAVESATAEGAREIWLWKYSRFGRNRHGVAINLARVEQAGGQLISATEDVDATTATGRFTRGMLFEIAAFESDRIGEQWRETHEYRRIHGLPATGGERFGYIHEGRLVVDGILQRPESYEPDPATAEALVEAYRAYSADGIGFMPLAKMLNSQGIHNPAARAGTGWSQQSLIYYMDSGFPAGLLHVHRSDITCPQRAKCPAPTEHYGFIPGGQPAILSDEMWAAYRERREQRKRMPPRARIALYPFSGFVKCGLCSGGTSVFSAMGRRGYGYRCTSHYQTVHDSCAGSSVPSAEIETEVLSWLGKAAAEMDRRFRGSAVRAKKAPKAIDEAQSERITSELARLQKALDRASMASAMGDMPRDSYLRIRDELVADRGRLEAQLVESQAVEARDSAAAWEARGSVVRRLLGEWDTLQVGSKRDLLSVALTEIRIWPTGSERRVTPAPREGFVF</sequence>
<dbReference type="EMBL" id="JBHFAB010000030">
    <property type="protein sequence ID" value="MFC1420818.1"/>
    <property type="molecule type" value="Genomic_DNA"/>
</dbReference>
<dbReference type="PROSITE" id="PS51737">
    <property type="entry name" value="RECOMBINASE_DNA_BIND"/>
    <property type="match status" value="1"/>
</dbReference>
<protein>
    <submittedName>
        <fullName evidence="4">Recombinase family protein</fullName>
    </submittedName>
</protein>
<dbReference type="InterPro" id="IPR025827">
    <property type="entry name" value="Zn_ribbon_recom_dom"/>
</dbReference>
<dbReference type="Pfam" id="PF00239">
    <property type="entry name" value="Resolvase"/>
    <property type="match status" value="1"/>
</dbReference>
<dbReference type="InterPro" id="IPR011109">
    <property type="entry name" value="DNA_bind_recombinase_dom"/>
</dbReference>
<dbReference type="SMART" id="SM00857">
    <property type="entry name" value="Resolvase"/>
    <property type="match status" value="1"/>
</dbReference>
<evidence type="ECO:0000313" key="4">
    <source>
        <dbReference type="EMBL" id="MFC1420818.1"/>
    </source>
</evidence>
<dbReference type="Pfam" id="PF13408">
    <property type="entry name" value="Zn_ribbon_recom"/>
    <property type="match status" value="1"/>
</dbReference>
<dbReference type="CDD" id="cd00338">
    <property type="entry name" value="Ser_Recombinase"/>
    <property type="match status" value="1"/>
</dbReference>
<gene>
    <name evidence="4" type="ORF">ACEZDE_29850</name>
</gene>
<evidence type="ECO:0000256" key="2">
    <source>
        <dbReference type="ARBA" id="ARBA00023172"/>
    </source>
</evidence>
<keyword evidence="1" id="KW-0238">DNA-binding</keyword>
<dbReference type="PANTHER" id="PTHR30461">
    <property type="entry name" value="DNA-INVERTASE FROM LAMBDOID PROPHAGE"/>
    <property type="match status" value="1"/>
</dbReference>
<keyword evidence="5" id="KW-1185">Reference proteome</keyword>
<dbReference type="PANTHER" id="PTHR30461:SF2">
    <property type="entry name" value="SERINE RECOMBINASE PINE-RELATED"/>
    <property type="match status" value="1"/>
</dbReference>
<comment type="caution">
    <text evidence="4">The sequence shown here is derived from an EMBL/GenBank/DDBJ whole genome shotgun (WGS) entry which is preliminary data.</text>
</comment>
<evidence type="ECO:0000313" key="5">
    <source>
        <dbReference type="Proteomes" id="UP001592531"/>
    </source>
</evidence>